<accession>A0ABU9T6U6</accession>
<feature type="region of interest" description="Disordered" evidence="1">
    <location>
        <begin position="1"/>
        <end position="22"/>
    </location>
</feature>
<organism evidence="2 3">
    <name type="scientific">Ahrensia kielensis</name>
    <dbReference type="NCBI Taxonomy" id="76980"/>
    <lineage>
        <taxon>Bacteria</taxon>
        <taxon>Pseudomonadati</taxon>
        <taxon>Pseudomonadota</taxon>
        <taxon>Alphaproteobacteria</taxon>
        <taxon>Hyphomicrobiales</taxon>
        <taxon>Ahrensiaceae</taxon>
        <taxon>Ahrensia</taxon>
    </lineage>
</organism>
<reference evidence="2 3" key="1">
    <citation type="submission" date="2024-03" db="EMBL/GenBank/DDBJ databases">
        <title>Community enrichment and isolation of bacterial strains for fucoidan degradation.</title>
        <authorList>
            <person name="Sichert A."/>
        </authorList>
    </citation>
    <scope>NUCLEOTIDE SEQUENCE [LARGE SCALE GENOMIC DNA]</scope>
    <source>
        <strain evidence="2 3">AS62</strain>
    </source>
</reference>
<evidence type="ECO:0000256" key="1">
    <source>
        <dbReference type="SAM" id="MobiDB-lite"/>
    </source>
</evidence>
<evidence type="ECO:0000313" key="2">
    <source>
        <dbReference type="EMBL" id="MEM5501851.1"/>
    </source>
</evidence>
<protein>
    <submittedName>
        <fullName evidence="2">DNA-binding protein</fullName>
    </submittedName>
</protein>
<keyword evidence="3" id="KW-1185">Reference proteome</keyword>
<evidence type="ECO:0000313" key="3">
    <source>
        <dbReference type="Proteomes" id="UP001477870"/>
    </source>
</evidence>
<gene>
    <name evidence="2" type="ORF">WNY59_09640</name>
</gene>
<dbReference type="RefSeq" id="WP_342848274.1">
    <property type="nucleotide sequence ID" value="NZ_JBBMQO010000005.1"/>
</dbReference>
<keyword evidence="2" id="KW-0238">DNA-binding</keyword>
<dbReference type="EMBL" id="JBBMQO010000005">
    <property type="protein sequence ID" value="MEM5501851.1"/>
    <property type="molecule type" value="Genomic_DNA"/>
</dbReference>
<proteinExistence type="predicted"/>
<name>A0ABU9T6U6_9HYPH</name>
<sequence length="72" mass="7880">MADMQSNKQASPRLVSAKGLAKQSGWPISRVLKLKEQRAIPYVVIGKSAYFPEDAIRDFLQANMVEAKGASS</sequence>
<feature type="compositionally biased region" description="Polar residues" evidence="1">
    <location>
        <begin position="1"/>
        <end position="10"/>
    </location>
</feature>
<dbReference type="GO" id="GO:0003677">
    <property type="term" value="F:DNA binding"/>
    <property type="evidence" value="ECO:0007669"/>
    <property type="project" value="UniProtKB-KW"/>
</dbReference>
<dbReference type="Proteomes" id="UP001477870">
    <property type="component" value="Unassembled WGS sequence"/>
</dbReference>
<comment type="caution">
    <text evidence="2">The sequence shown here is derived from an EMBL/GenBank/DDBJ whole genome shotgun (WGS) entry which is preliminary data.</text>
</comment>